<feature type="region of interest" description="Disordered" evidence="2">
    <location>
        <begin position="360"/>
        <end position="396"/>
    </location>
</feature>
<dbReference type="GO" id="GO:0016480">
    <property type="term" value="P:negative regulation of transcription by RNA polymerase III"/>
    <property type="evidence" value="ECO:0007669"/>
    <property type="project" value="UniProtKB-UniRule"/>
</dbReference>
<evidence type="ECO:0000256" key="2">
    <source>
        <dbReference type="SAM" id="MobiDB-lite"/>
    </source>
</evidence>
<dbReference type="Gene3D" id="3.40.1000.50">
    <property type="entry name" value="Repressor of RNA polymerase III transcription Maf1"/>
    <property type="match status" value="1"/>
</dbReference>
<dbReference type="GeneID" id="87817080"/>
<dbReference type="PANTHER" id="PTHR22504">
    <property type="entry name" value="REPRESSOR OF RNA POLYMERASE III TRANSCRIPTION MAF1"/>
    <property type="match status" value="1"/>
</dbReference>
<dbReference type="GO" id="GO:0000994">
    <property type="term" value="F:RNA polymerase III core binding"/>
    <property type="evidence" value="ECO:0007669"/>
    <property type="project" value="TreeGrafter"/>
</dbReference>
<dbReference type="EMBL" id="MU853578">
    <property type="protein sequence ID" value="KAK4144264.1"/>
    <property type="molecule type" value="Genomic_DNA"/>
</dbReference>
<accession>A0AAN6ZNK9</accession>
<dbReference type="FunFam" id="3.40.1000.50:FF:000004">
    <property type="entry name" value="Repressor of RNA polymerase III transcription MAF1"/>
    <property type="match status" value="1"/>
</dbReference>
<dbReference type="Pfam" id="PF09174">
    <property type="entry name" value="Maf1"/>
    <property type="match status" value="1"/>
</dbReference>
<organism evidence="3 4">
    <name type="scientific">Dichotomopilus funicola</name>
    <dbReference type="NCBI Taxonomy" id="1934379"/>
    <lineage>
        <taxon>Eukaryota</taxon>
        <taxon>Fungi</taxon>
        <taxon>Dikarya</taxon>
        <taxon>Ascomycota</taxon>
        <taxon>Pezizomycotina</taxon>
        <taxon>Sordariomycetes</taxon>
        <taxon>Sordariomycetidae</taxon>
        <taxon>Sordariales</taxon>
        <taxon>Chaetomiaceae</taxon>
        <taxon>Dichotomopilus</taxon>
    </lineage>
</organism>
<protein>
    <recommendedName>
        <fullName evidence="1">Repressor of RNA polymerase III transcription MAF1</fullName>
    </recommendedName>
</protein>
<comment type="caution">
    <text evidence="3">The sequence shown here is derived from an EMBL/GenBank/DDBJ whole genome shotgun (WGS) entry which is preliminary data.</text>
</comment>
<dbReference type="GO" id="GO:0005634">
    <property type="term" value="C:nucleus"/>
    <property type="evidence" value="ECO:0007669"/>
    <property type="project" value="UniProtKB-SubCell"/>
</dbReference>
<name>A0AAN6ZNK9_9PEZI</name>
<evidence type="ECO:0000256" key="1">
    <source>
        <dbReference type="PIRNR" id="PIRNR037240"/>
    </source>
</evidence>
<feature type="compositionally biased region" description="Basic and acidic residues" evidence="2">
    <location>
        <begin position="384"/>
        <end position="396"/>
    </location>
</feature>
<dbReference type="InterPro" id="IPR015257">
    <property type="entry name" value="Maf1"/>
</dbReference>
<proteinExistence type="inferred from homology"/>
<keyword evidence="1" id="KW-0678">Repressor</keyword>
<comment type="similarity">
    <text evidence="1">Belongs to the MAF1 family.</text>
</comment>
<dbReference type="PANTHER" id="PTHR22504:SF0">
    <property type="entry name" value="REPRESSOR OF RNA POLYMERASE III TRANSCRIPTION MAF1 HOMOLOG"/>
    <property type="match status" value="1"/>
</dbReference>
<feature type="region of interest" description="Disordered" evidence="2">
    <location>
        <begin position="267"/>
        <end position="302"/>
    </location>
</feature>
<gene>
    <name evidence="3" type="ORF">C8A04DRAFT_27949</name>
</gene>
<dbReference type="Proteomes" id="UP001302676">
    <property type="component" value="Unassembled WGS sequence"/>
</dbReference>
<dbReference type="AlphaFoldDB" id="A0AAN6ZNK9"/>
<dbReference type="InterPro" id="IPR038564">
    <property type="entry name" value="Maf1_sf"/>
</dbReference>
<reference evidence="3" key="1">
    <citation type="journal article" date="2023" name="Mol. Phylogenet. Evol.">
        <title>Genome-scale phylogeny and comparative genomics of the fungal order Sordariales.</title>
        <authorList>
            <person name="Hensen N."/>
            <person name="Bonometti L."/>
            <person name="Westerberg I."/>
            <person name="Brannstrom I.O."/>
            <person name="Guillou S."/>
            <person name="Cros-Aarteil S."/>
            <person name="Calhoun S."/>
            <person name="Haridas S."/>
            <person name="Kuo A."/>
            <person name="Mondo S."/>
            <person name="Pangilinan J."/>
            <person name="Riley R."/>
            <person name="LaButti K."/>
            <person name="Andreopoulos B."/>
            <person name="Lipzen A."/>
            <person name="Chen C."/>
            <person name="Yan M."/>
            <person name="Daum C."/>
            <person name="Ng V."/>
            <person name="Clum A."/>
            <person name="Steindorff A."/>
            <person name="Ohm R.A."/>
            <person name="Martin F."/>
            <person name="Silar P."/>
            <person name="Natvig D.O."/>
            <person name="Lalanne C."/>
            <person name="Gautier V."/>
            <person name="Ament-Velasquez S.L."/>
            <person name="Kruys A."/>
            <person name="Hutchinson M.I."/>
            <person name="Powell A.J."/>
            <person name="Barry K."/>
            <person name="Miller A.N."/>
            <person name="Grigoriev I.V."/>
            <person name="Debuchy R."/>
            <person name="Gladieux P."/>
            <person name="Hiltunen Thoren M."/>
            <person name="Johannesson H."/>
        </authorList>
    </citation>
    <scope>NUCLEOTIDE SEQUENCE</scope>
    <source>
        <strain evidence="3">CBS 141.50</strain>
    </source>
</reference>
<keyword evidence="4" id="KW-1185">Reference proteome</keyword>
<keyword evidence="1" id="KW-0539">Nucleus</keyword>
<evidence type="ECO:0000313" key="3">
    <source>
        <dbReference type="EMBL" id="KAK4144264.1"/>
    </source>
</evidence>
<keyword evidence="1" id="KW-0805">Transcription regulation</keyword>
<sequence>MKYLSLPSFDVVTSALNFDTPDCHVTGSCDLYTTKAAGSDKKLYKNIQQSLESQHAALVKFGASLSPPQRDSMAASLNLSRSSPFGSLEEIANRRTYAYLIATLNASHPDYDFSHVLRPADFQRERVLRRVMTHIDSTLTSIRPNSTLLDAAVPHSHHGFSPARPTDFFNTGISTAPAWGPQMWAAVDKEMHLKDCTVFSYQPADDPFDEEEGAIWALHYFFFNKALKRVCYLYVRGVPVMSHSPRVTAHTAAAAARRRRERGLWGSGVETYPGVDNPQGGVEAGDADDYDDNNHEIIDDEDDDGATKRARFWLGDKFAERVMASDDDMDDGLVWNRDADGDVNYQYDEDDDDDDEMFQQELEEEERSRQQRRTSSGTSAVRGVSEDIAARMEIDV</sequence>
<comment type="function">
    <text evidence="1">Mediator of diverse signals that repress RNA polymerase III transcription. Inhibits the de novo assembly of TFIIIB onto DNA.</text>
</comment>
<dbReference type="PIRSF" id="PIRSF037240">
    <property type="entry name" value="RNA_polIII_Trep_MAF1"/>
    <property type="match status" value="1"/>
</dbReference>
<keyword evidence="1" id="KW-0804">Transcription</keyword>
<reference evidence="3" key="2">
    <citation type="submission" date="2023-05" db="EMBL/GenBank/DDBJ databases">
        <authorList>
            <consortium name="Lawrence Berkeley National Laboratory"/>
            <person name="Steindorff A."/>
            <person name="Hensen N."/>
            <person name="Bonometti L."/>
            <person name="Westerberg I."/>
            <person name="Brannstrom I.O."/>
            <person name="Guillou S."/>
            <person name="Cros-Aarteil S."/>
            <person name="Calhoun S."/>
            <person name="Haridas S."/>
            <person name="Kuo A."/>
            <person name="Mondo S."/>
            <person name="Pangilinan J."/>
            <person name="Riley R."/>
            <person name="Labutti K."/>
            <person name="Andreopoulos B."/>
            <person name="Lipzen A."/>
            <person name="Chen C."/>
            <person name="Yanf M."/>
            <person name="Daum C."/>
            <person name="Ng V."/>
            <person name="Clum A."/>
            <person name="Ohm R."/>
            <person name="Martin F."/>
            <person name="Silar P."/>
            <person name="Natvig D."/>
            <person name="Lalanne C."/>
            <person name="Gautier V."/>
            <person name="Ament-Velasquez S.L."/>
            <person name="Kruys A."/>
            <person name="Hutchinson M.I."/>
            <person name="Powell A.J."/>
            <person name="Barry K."/>
            <person name="Miller A.N."/>
            <person name="Grigoriev I.V."/>
            <person name="Debuchy R."/>
            <person name="Gladieux P."/>
            <person name="Thoren M.H."/>
            <person name="Johannesson H."/>
        </authorList>
    </citation>
    <scope>NUCLEOTIDE SEQUENCE</scope>
    <source>
        <strain evidence="3">CBS 141.50</strain>
    </source>
</reference>
<evidence type="ECO:0000313" key="4">
    <source>
        <dbReference type="Proteomes" id="UP001302676"/>
    </source>
</evidence>
<comment type="subcellular location">
    <subcellularLocation>
        <location evidence="1">Nucleus</location>
    </subcellularLocation>
</comment>
<dbReference type="RefSeq" id="XP_062637635.1">
    <property type="nucleotide sequence ID" value="XM_062780467.1"/>
</dbReference>